<reference evidence="4 5" key="1">
    <citation type="journal article" date="2013" name="Genome Biol.">
        <title>Genomic analysis reveals key aspects of prokaryotic symbiosis in the phototrophic consortium "Chlorochromatium aggregatum".</title>
        <authorList>
            <person name="Liu Z."/>
            <person name="Muller J."/>
            <person name="Li T."/>
            <person name="Alvey R.M."/>
            <person name="Vogl K."/>
            <person name="Frigaard N.U."/>
            <person name="Rockwell N.C."/>
            <person name="Boyd E.S."/>
            <person name="Tomsho L.P."/>
            <person name="Schuster S.C."/>
            <person name="Henke P."/>
            <person name="Rohde M."/>
            <person name="Overmann J."/>
            <person name="Bryant D.A."/>
        </authorList>
    </citation>
    <scope>NUCLEOTIDE SEQUENCE [LARGE SCALE GENOMIC DNA]</scope>
    <source>
        <strain evidence="4">CR</strain>
    </source>
</reference>
<dbReference type="PANTHER" id="PTHR35936">
    <property type="entry name" value="MEMBRANE-BOUND LYTIC MUREIN TRANSGLYCOSYLASE F"/>
    <property type="match status" value="1"/>
</dbReference>
<evidence type="ECO:0000256" key="2">
    <source>
        <dbReference type="SAM" id="SignalP"/>
    </source>
</evidence>
<protein>
    <recommendedName>
        <fullName evidence="3">Solute-binding protein family 3/N-terminal domain-containing protein</fullName>
    </recommendedName>
</protein>
<dbReference type="RefSeq" id="WP_022774589.1">
    <property type="nucleotide sequence ID" value="NC_022576.1"/>
</dbReference>
<feature type="signal peptide" evidence="2">
    <location>
        <begin position="1"/>
        <end position="32"/>
    </location>
</feature>
<dbReference type="HOGENOM" id="CLU_076547_0_0_4"/>
<evidence type="ECO:0000313" key="4">
    <source>
        <dbReference type="EMBL" id="AGX87978.1"/>
    </source>
</evidence>
<dbReference type="OrthoDB" id="8587625at2"/>
<dbReference type="Proteomes" id="UP000017184">
    <property type="component" value="Chromosome"/>
</dbReference>
<dbReference type="eggNOG" id="COG0834">
    <property type="taxonomic scope" value="Bacteria"/>
</dbReference>
<proteinExistence type="predicted"/>
<keyword evidence="5" id="KW-1185">Reference proteome</keyword>
<evidence type="ECO:0000256" key="1">
    <source>
        <dbReference type="ARBA" id="ARBA00022729"/>
    </source>
</evidence>
<dbReference type="Gene3D" id="3.40.190.10">
    <property type="entry name" value="Periplasmic binding protein-like II"/>
    <property type="match status" value="2"/>
</dbReference>
<sequence length="292" mass="32720">MGLLLRRLLRCGVWLSFLAAASAIQATPAVQAAPAVKAASAVEATPPVVCGPKPISVAFYEFGYFYYVENGKAQGIDKDIVDELERRSGCAFARSLMVRARIWANLASGDLDMSVSGIQNPQRDTFAWFAHYLTMKNHAILRADIVPIVRNAGDFLAQPMRQFGVVRAFQHGADQERWLAILRAAGRVQESPDVETIFKKLRERRVDAMFSQPPVYRKKIADLGLQHLVHVQDWTPTEQGVPHGLILAKSRFGEENARQWRALIDAMRADGTLQRIYSRYLPVEEAKQLLAF</sequence>
<dbReference type="InterPro" id="IPR001638">
    <property type="entry name" value="Solute-binding_3/MltF_N"/>
</dbReference>
<keyword evidence="1 2" id="KW-0732">Signal</keyword>
<gene>
    <name evidence="4" type="ORF">Cenrod_1900</name>
</gene>
<evidence type="ECO:0000259" key="3">
    <source>
        <dbReference type="Pfam" id="PF00497"/>
    </source>
</evidence>
<dbReference type="KEGG" id="cbx:Cenrod_1900"/>
<dbReference type="SUPFAM" id="SSF53850">
    <property type="entry name" value="Periplasmic binding protein-like II"/>
    <property type="match status" value="1"/>
</dbReference>
<dbReference type="EMBL" id="CP004885">
    <property type="protein sequence ID" value="AGX87978.1"/>
    <property type="molecule type" value="Genomic_DNA"/>
</dbReference>
<evidence type="ECO:0000313" key="5">
    <source>
        <dbReference type="Proteomes" id="UP000017184"/>
    </source>
</evidence>
<feature type="domain" description="Solute-binding protein family 3/N-terminal" evidence="3">
    <location>
        <begin position="65"/>
        <end position="281"/>
    </location>
</feature>
<dbReference type="STRING" id="946483.Cenrod_1900"/>
<dbReference type="AlphaFoldDB" id="U5NCM5"/>
<feature type="chain" id="PRO_5004663036" description="Solute-binding protein family 3/N-terminal domain-containing protein" evidence="2">
    <location>
        <begin position="33"/>
        <end position="292"/>
    </location>
</feature>
<dbReference type="PANTHER" id="PTHR35936:SF19">
    <property type="entry name" value="AMINO-ACID-BINDING PROTEIN YXEM-RELATED"/>
    <property type="match status" value="1"/>
</dbReference>
<organism evidence="4 5">
    <name type="scientific">Candidatus Symbiobacter mobilis CR</name>
    <dbReference type="NCBI Taxonomy" id="946483"/>
    <lineage>
        <taxon>Bacteria</taxon>
        <taxon>Pseudomonadati</taxon>
        <taxon>Pseudomonadota</taxon>
        <taxon>Betaproteobacteria</taxon>
        <taxon>Burkholderiales</taxon>
        <taxon>Comamonadaceae</taxon>
    </lineage>
</organism>
<name>U5NCM5_9BURK</name>
<accession>U5NCM5</accession>
<dbReference type="Pfam" id="PF00497">
    <property type="entry name" value="SBP_bac_3"/>
    <property type="match status" value="1"/>
</dbReference>